<dbReference type="InterPro" id="IPR000719">
    <property type="entry name" value="Prot_kinase_dom"/>
</dbReference>
<proteinExistence type="predicted"/>
<dbReference type="InterPro" id="IPR001245">
    <property type="entry name" value="Ser-Thr/Tyr_kinase_cat_dom"/>
</dbReference>
<dbReference type="PANTHER" id="PTHR44329">
    <property type="entry name" value="SERINE/THREONINE-PROTEIN KINASE TNNI3K-RELATED"/>
    <property type="match status" value="1"/>
</dbReference>
<dbReference type="Proteomes" id="UP000266673">
    <property type="component" value="Unassembled WGS sequence"/>
</dbReference>
<dbReference type="InterPro" id="IPR051681">
    <property type="entry name" value="Ser/Thr_Kinases-Pseudokinases"/>
</dbReference>
<feature type="domain" description="Protein kinase" evidence="1">
    <location>
        <begin position="239"/>
        <end position="521"/>
    </location>
</feature>
<dbReference type="PANTHER" id="PTHR44329:SF214">
    <property type="entry name" value="PROTEIN KINASE DOMAIN-CONTAINING PROTEIN"/>
    <property type="match status" value="1"/>
</dbReference>
<evidence type="ECO:0000313" key="3">
    <source>
        <dbReference type="Proteomes" id="UP000266673"/>
    </source>
</evidence>
<keyword evidence="2" id="KW-0808">Transferase</keyword>
<evidence type="ECO:0000259" key="1">
    <source>
        <dbReference type="PROSITE" id="PS50011"/>
    </source>
</evidence>
<dbReference type="PROSITE" id="PS50011">
    <property type="entry name" value="PROTEIN_KINASE_DOM"/>
    <property type="match status" value="2"/>
</dbReference>
<keyword evidence="2" id="KW-0418">Kinase</keyword>
<organism evidence="2 3">
    <name type="scientific">Gigaspora rosea</name>
    <dbReference type="NCBI Taxonomy" id="44941"/>
    <lineage>
        <taxon>Eukaryota</taxon>
        <taxon>Fungi</taxon>
        <taxon>Fungi incertae sedis</taxon>
        <taxon>Mucoromycota</taxon>
        <taxon>Glomeromycotina</taxon>
        <taxon>Glomeromycetes</taxon>
        <taxon>Diversisporales</taxon>
        <taxon>Gigasporaceae</taxon>
        <taxon>Gigaspora</taxon>
    </lineage>
</organism>
<sequence>MDMDLRSFLKDNNHIITWEQKLKYVEIISLSLIVIHKAGYLHRDLHPGHILIQLFNNRVISMKISGLTFCGPINEPFDDIQSINPYIAPEVLRNQQYTYKTDIYCMGMIMWEISAGMPPFNNQDNINLKTAILEGIRPVSVKGTPSEYEKLMKECWDANLENRPNAETLYKEVSKLRIEFIKKSSVESSLNDNKLASLVGTSTHPSEDKRYVTQKYNFTPEDILKLENEQKIDINDDKYAFKRNFNYGKCTDCNRFKTSKAWCQSCDPWKVTKGWTSGNKDIDSCIKEFQYDATKYEKLIEWIPFDRLDNIQEVGKGGFGYVFSATWLDGKRRAIYDGEKYIQSRTKPDIVALKTLSDDSAEFLQNVDIAKDLIQIHEAGYIHCDFHSGNILQHKEELWLEKIIKSYIADLGLSQNNKESTLKKGVLPYIAPEILLGRKYTQAADIYGFGVVMAEITTGVPPFDGYLFDNDLAIKICCGLRPKLALGTPDCYIKLAESCMDSDPQKRPTATMLFDEFSKWYGFISESGKLNEKSEISNKFWEADYIIQQLPITTQQNLDSVYTSQFVDVNAISQRFSEEVKSGNITGKYVF</sequence>
<dbReference type="GO" id="GO:0005524">
    <property type="term" value="F:ATP binding"/>
    <property type="evidence" value="ECO:0007669"/>
    <property type="project" value="InterPro"/>
</dbReference>
<dbReference type="STRING" id="44941.A0A397UXC9"/>
<reference evidence="2 3" key="1">
    <citation type="submission" date="2018-06" db="EMBL/GenBank/DDBJ databases">
        <title>Comparative genomics reveals the genomic features of Rhizophagus irregularis, R. cerebriforme, R. diaphanum and Gigaspora rosea, and their symbiotic lifestyle signature.</title>
        <authorList>
            <person name="Morin E."/>
            <person name="San Clemente H."/>
            <person name="Chen E.C.H."/>
            <person name="De La Providencia I."/>
            <person name="Hainaut M."/>
            <person name="Kuo A."/>
            <person name="Kohler A."/>
            <person name="Murat C."/>
            <person name="Tang N."/>
            <person name="Roy S."/>
            <person name="Loubradou J."/>
            <person name="Henrissat B."/>
            <person name="Grigoriev I.V."/>
            <person name="Corradi N."/>
            <person name="Roux C."/>
            <person name="Martin F.M."/>
        </authorList>
    </citation>
    <scope>NUCLEOTIDE SEQUENCE [LARGE SCALE GENOMIC DNA]</scope>
    <source>
        <strain evidence="2 3">DAOM 194757</strain>
    </source>
</reference>
<dbReference type="Gene3D" id="1.10.510.10">
    <property type="entry name" value="Transferase(Phosphotransferase) domain 1"/>
    <property type="match status" value="2"/>
</dbReference>
<keyword evidence="3" id="KW-1185">Reference proteome</keyword>
<gene>
    <name evidence="2" type="ORF">C2G38_2321106</name>
</gene>
<evidence type="ECO:0000313" key="2">
    <source>
        <dbReference type="EMBL" id="RIB14894.1"/>
    </source>
</evidence>
<dbReference type="InterPro" id="IPR011009">
    <property type="entry name" value="Kinase-like_dom_sf"/>
</dbReference>
<dbReference type="Pfam" id="PF07714">
    <property type="entry name" value="PK_Tyr_Ser-Thr"/>
    <property type="match status" value="1"/>
</dbReference>
<comment type="caution">
    <text evidence="2">The sequence shown here is derived from an EMBL/GenBank/DDBJ whole genome shotgun (WGS) entry which is preliminary data.</text>
</comment>
<name>A0A397UXC9_9GLOM</name>
<dbReference type="EMBL" id="QKWP01000787">
    <property type="protein sequence ID" value="RIB14894.1"/>
    <property type="molecule type" value="Genomic_DNA"/>
</dbReference>
<feature type="domain" description="Protein kinase" evidence="1">
    <location>
        <begin position="1"/>
        <end position="181"/>
    </location>
</feature>
<accession>A0A397UXC9</accession>
<protein>
    <submittedName>
        <fullName evidence="2">Kinase-like domain-containing protein</fullName>
    </submittedName>
</protein>
<dbReference type="SUPFAM" id="SSF56112">
    <property type="entry name" value="Protein kinase-like (PK-like)"/>
    <property type="match status" value="2"/>
</dbReference>
<dbReference type="AlphaFoldDB" id="A0A397UXC9"/>
<dbReference type="GO" id="GO:0004674">
    <property type="term" value="F:protein serine/threonine kinase activity"/>
    <property type="evidence" value="ECO:0007669"/>
    <property type="project" value="TreeGrafter"/>
</dbReference>
<dbReference type="Pfam" id="PF00069">
    <property type="entry name" value="Pkinase"/>
    <property type="match status" value="1"/>
</dbReference>